<sequence>MVPADRVGSRFSKVTGGVGGSGDTGDYAQLVVDRSNESDHAKEQRRVRAVGKMKAREDLDPEDNPSQLTYARPSNMPPHISLGAPVTRKTTKDLTPTFLVDARIQVKRPNFIRWFLATFTYQCSTCVTKKVSCELPPVTDGTQRKFKCTTCRNDCNVICSWFQDLLEVYIREAYQLDVGEARMLASSKGNDPQGTLRGYYQTWLAEHAERCSDGKLREDSKALETIISFQGPKLSSRVSPTQRDPLQPASVQRASTQLHPPELQHKRQKWVNFVAPLPPEELPPAQAFPSSPPTQYPSTPASVQISPGMSQLPPTIPDGASPAPLPPFWSLSRPTSVHISPGCRKPFAPLLPISPGTREPTPLANSTPVPANFSPPIIVPATIATSETHSNAPHNNSLAQMDDLHAGSQHPPGDDLTNAEPRGVNVGTDEAFAKMDPRPPSVGLKSDIANLSDGLAKLAVGDPSFPPEFSNRQEAEAYLLKMLQGSLQTCDFLRSVVDEQDSRHVAVTRSLEDEVRLLTLENGELKQGVATKCLEQNICLLEVENDKLRGRLARQDQELEDRGLRWRAVRDLEQKVRQLEVERGRLQGKLSQREQTVATMKARAQLAGRVLWLASQHAPLSPGNTQAPDPVADNLRGLVSMIHAHVDGIQPTLANKRLGSSNEDG</sequence>
<comment type="caution">
    <text evidence="2">The sequence shown here is derived from an EMBL/GenBank/DDBJ whole genome shotgun (WGS) entry which is preliminary data.</text>
</comment>
<evidence type="ECO:0000313" key="3">
    <source>
        <dbReference type="Proteomes" id="UP000719766"/>
    </source>
</evidence>
<dbReference type="OrthoDB" id="2656352at2759"/>
<feature type="region of interest" description="Disordered" evidence="1">
    <location>
        <begin position="1"/>
        <end position="84"/>
    </location>
</feature>
<organism evidence="2 3">
    <name type="scientific">Suillus plorans</name>
    <dbReference type="NCBI Taxonomy" id="116603"/>
    <lineage>
        <taxon>Eukaryota</taxon>
        <taxon>Fungi</taxon>
        <taxon>Dikarya</taxon>
        <taxon>Basidiomycota</taxon>
        <taxon>Agaricomycotina</taxon>
        <taxon>Agaricomycetes</taxon>
        <taxon>Agaricomycetidae</taxon>
        <taxon>Boletales</taxon>
        <taxon>Suillineae</taxon>
        <taxon>Suillaceae</taxon>
        <taxon>Suillus</taxon>
    </lineage>
</organism>
<feature type="compositionally biased region" description="Polar residues" evidence="1">
    <location>
        <begin position="236"/>
        <end position="258"/>
    </location>
</feature>
<proteinExistence type="predicted"/>
<dbReference type="AlphaFoldDB" id="A0A9P7ADH1"/>
<feature type="compositionally biased region" description="Basic and acidic residues" evidence="1">
    <location>
        <begin position="34"/>
        <end position="46"/>
    </location>
</feature>
<feature type="region of interest" description="Disordered" evidence="1">
    <location>
        <begin position="233"/>
        <end position="262"/>
    </location>
</feature>
<protein>
    <submittedName>
        <fullName evidence="2">Uncharacterized protein</fullName>
    </submittedName>
</protein>
<dbReference type="EMBL" id="JABBWE010000082">
    <property type="protein sequence ID" value="KAG1787229.1"/>
    <property type="molecule type" value="Genomic_DNA"/>
</dbReference>
<reference evidence="2" key="1">
    <citation type="journal article" date="2020" name="New Phytol.">
        <title>Comparative genomics reveals dynamic genome evolution in host specialist ectomycorrhizal fungi.</title>
        <authorList>
            <person name="Lofgren L.A."/>
            <person name="Nguyen N.H."/>
            <person name="Vilgalys R."/>
            <person name="Ruytinx J."/>
            <person name="Liao H.L."/>
            <person name="Branco S."/>
            <person name="Kuo A."/>
            <person name="LaButti K."/>
            <person name="Lipzen A."/>
            <person name="Andreopoulos W."/>
            <person name="Pangilinan J."/>
            <person name="Riley R."/>
            <person name="Hundley H."/>
            <person name="Na H."/>
            <person name="Barry K."/>
            <person name="Grigoriev I.V."/>
            <person name="Stajich J.E."/>
            <person name="Kennedy P.G."/>
        </authorList>
    </citation>
    <scope>NUCLEOTIDE SEQUENCE</scope>
    <source>
        <strain evidence="2">S12</strain>
    </source>
</reference>
<evidence type="ECO:0000313" key="2">
    <source>
        <dbReference type="EMBL" id="KAG1787229.1"/>
    </source>
</evidence>
<name>A0A9P7ADH1_9AGAM</name>
<gene>
    <name evidence="2" type="ORF">HD556DRAFT_1312940</name>
</gene>
<accession>A0A9P7ADH1</accession>
<dbReference type="Proteomes" id="UP000719766">
    <property type="component" value="Unassembled WGS sequence"/>
</dbReference>
<dbReference type="RefSeq" id="XP_041154597.1">
    <property type="nucleotide sequence ID" value="XM_041300739.1"/>
</dbReference>
<evidence type="ECO:0000256" key="1">
    <source>
        <dbReference type="SAM" id="MobiDB-lite"/>
    </source>
</evidence>
<keyword evidence="3" id="KW-1185">Reference proteome</keyword>
<dbReference type="GeneID" id="64594503"/>
<feature type="region of interest" description="Disordered" evidence="1">
    <location>
        <begin position="286"/>
        <end position="305"/>
    </location>
</feature>